<dbReference type="GeneID" id="301142854"/>
<dbReference type="InterPro" id="IPR043128">
    <property type="entry name" value="Rev_trsase/Diguanyl_cyclase"/>
</dbReference>
<dbReference type="Gene3D" id="3.10.580.10">
    <property type="entry name" value="CBS-domain"/>
    <property type="match status" value="1"/>
</dbReference>
<name>A0ABU6NXZ6_9BACI</name>
<dbReference type="CDD" id="cd04598">
    <property type="entry name" value="CBS_pair_GGDEF_EAL"/>
    <property type="match status" value="1"/>
</dbReference>
<organism evidence="3 4">
    <name type="scientific">Metabacillus fastidiosus</name>
    <dbReference type="NCBI Taxonomy" id="1458"/>
    <lineage>
        <taxon>Bacteria</taxon>
        <taxon>Bacillati</taxon>
        <taxon>Bacillota</taxon>
        <taxon>Bacilli</taxon>
        <taxon>Bacillales</taxon>
        <taxon>Bacillaceae</taxon>
        <taxon>Metabacillus</taxon>
    </lineage>
</organism>
<dbReference type="InterPro" id="IPR046342">
    <property type="entry name" value="CBS_dom_sf"/>
</dbReference>
<dbReference type="SUPFAM" id="SSF54631">
    <property type="entry name" value="CBS-domain pair"/>
    <property type="match status" value="1"/>
</dbReference>
<dbReference type="PANTHER" id="PTHR45138:SF25">
    <property type="entry name" value="GGDEF DOMAIN PROTEIN"/>
    <property type="match status" value="1"/>
</dbReference>
<gene>
    <name evidence="3" type="ORF">P9271_11785</name>
</gene>
<dbReference type="PANTHER" id="PTHR45138">
    <property type="entry name" value="REGULATORY COMPONENTS OF SENSORY TRANSDUCTION SYSTEM"/>
    <property type="match status" value="1"/>
</dbReference>
<dbReference type="Proteomes" id="UP001342826">
    <property type="component" value="Unassembled WGS sequence"/>
</dbReference>
<protein>
    <submittedName>
        <fullName evidence="3">GGDEF domain-containing protein</fullName>
    </submittedName>
</protein>
<evidence type="ECO:0000259" key="2">
    <source>
        <dbReference type="PROSITE" id="PS50887"/>
    </source>
</evidence>
<evidence type="ECO:0000313" key="3">
    <source>
        <dbReference type="EMBL" id="MED4401999.1"/>
    </source>
</evidence>
<keyword evidence="1" id="KW-0175">Coiled coil</keyword>
<dbReference type="InterPro" id="IPR050469">
    <property type="entry name" value="Diguanylate_Cyclase"/>
</dbReference>
<feature type="coiled-coil region" evidence="1">
    <location>
        <begin position="300"/>
        <end position="327"/>
    </location>
</feature>
<sequence length="349" mass="39615">MKNELFIKNNIGDEGEQMYLVIGDIVEKVNIVAPSTKCEDVYKIFDENPSLEGIVVCTGEQPIGLVMKTQFFQKLSTKYGFDLFMKRTIDLVMDQELLVVDFSAPIAEVSTLAMNRKQANLYDYVVVTKQGSIYGIVSMRDLIIKLSEVQINIARYSNPLSGLPGNNVIEEKLQEILTYENFSVFYLDIDLFKVFNDTYGFREGDVLLKETANIISETILTSANEPSFVGHIGGDDFIAVIPHYDHELLCEAIINRFDQFILRFYSDEERKKGYIRAITRQGTVENVPLVSISIAVVQNKNFIISTVEQLSKKAAELKKKCKEFKHSVFLTLDDAEGETDASQYEELVR</sequence>
<dbReference type="Pfam" id="PF00571">
    <property type="entry name" value="CBS"/>
    <property type="match status" value="1"/>
</dbReference>
<evidence type="ECO:0000256" key="1">
    <source>
        <dbReference type="SAM" id="Coils"/>
    </source>
</evidence>
<dbReference type="SUPFAM" id="SSF55073">
    <property type="entry name" value="Nucleotide cyclase"/>
    <property type="match status" value="1"/>
</dbReference>
<dbReference type="Pfam" id="PF00990">
    <property type="entry name" value="GGDEF"/>
    <property type="match status" value="1"/>
</dbReference>
<proteinExistence type="predicted"/>
<dbReference type="InterPro" id="IPR000160">
    <property type="entry name" value="GGDEF_dom"/>
</dbReference>
<accession>A0ABU6NXZ6</accession>
<dbReference type="NCBIfam" id="TIGR00254">
    <property type="entry name" value="GGDEF"/>
    <property type="match status" value="1"/>
</dbReference>
<dbReference type="SMART" id="SM00267">
    <property type="entry name" value="GGDEF"/>
    <property type="match status" value="1"/>
</dbReference>
<dbReference type="Gene3D" id="3.30.70.270">
    <property type="match status" value="1"/>
</dbReference>
<dbReference type="PROSITE" id="PS50887">
    <property type="entry name" value="GGDEF"/>
    <property type="match status" value="1"/>
</dbReference>
<comment type="caution">
    <text evidence="3">The sequence shown here is derived from an EMBL/GenBank/DDBJ whole genome shotgun (WGS) entry which is preliminary data.</text>
</comment>
<keyword evidence="4" id="KW-1185">Reference proteome</keyword>
<dbReference type="InterPro" id="IPR000644">
    <property type="entry name" value="CBS_dom"/>
</dbReference>
<dbReference type="EMBL" id="JARTFS010000008">
    <property type="protein sequence ID" value="MED4401999.1"/>
    <property type="molecule type" value="Genomic_DNA"/>
</dbReference>
<dbReference type="InterPro" id="IPR029787">
    <property type="entry name" value="Nucleotide_cyclase"/>
</dbReference>
<feature type="domain" description="GGDEF" evidence="2">
    <location>
        <begin position="180"/>
        <end position="334"/>
    </location>
</feature>
<dbReference type="RefSeq" id="WP_235843073.1">
    <property type="nucleotide sequence ID" value="NZ_JARTFQ010000002.1"/>
</dbReference>
<evidence type="ECO:0000313" key="4">
    <source>
        <dbReference type="Proteomes" id="UP001342826"/>
    </source>
</evidence>
<dbReference type="CDD" id="cd01949">
    <property type="entry name" value="GGDEF"/>
    <property type="match status" value="1"/>
</dbReference>
<reference evidence="3 4" key="1">
    <citation type="submission" date="2023-03" db="EMBL/GenBank/DDBJ databases">
        <title>Bacillus Genome Sequencing.</title>
        <authorList>
            <person name="Dunlap C."/>
        </authorList>
    </citation>
    <scope>NUCLEOTIDE SEQUENCE [LARGE SCALE GENOMIC DNA]</scope>
    <source>
        <strain evidence="3 4">NRS-1717</strain>
    </source>
</reference>